<reference evidence="1 2" key="1">
    <citation type="submission" date="2024-05" db="EMBL/GenBank/DDBJ databases">
        <authorList>
            <person name="Wallberg A."/>
        </authorList>
    </citation>
    <scope>NUCLEOTIDE SEQUENCE [LARGE SCALE GENOMIC DNA]</scope>
</reference>
<comment type="caution">
    <text evidence="1">The sequence shown here is derived from an EMBL/GenBank/DDBJ whole genome shotgun (WGS) entry which is preliminary data.</text>
</comment>
<name>A0AAV2ST67_MEGNR</name>
<gene>
    <name evidence="1" type="ORF">MNOR_LOCUS40418</name>
</gene>
<accession>A0AAV2ST67</accession>
<evidence type="ECO:0008006" key="3">
    <source>
        <dbReference type="Google" id="ProtNLM"/>
    </source>
</evidence>
<keyword evidence="2" id="KW-1185">Reference proteome</keyword>
<dbReference type="Proteomes" id="UP001497623">
    <property type="component" value="Unassembled WGS sequence"/>
</dbReference>
<evidence type="ECO:0000313" key="1">
    <source>
        <dbReference type="EMBL" id="CAL4238008.1"/>
    </source>
</evidence>
<dbReference type="PRINTS" id="PR01345">
    <property type="entry name" value="CERVTRCPTASE"/>
</dbReference>
<sequence length="121" mass="14570">MSGVLLRTFSTRQEEPMMRMFNSYIKSKLEYCSLVWSPWHQNEINKLERIQKNVTSKIYGLDQLDYHQRLKKLNLYSLERRRERYLIINAWQQIEGLTENVLGLKARRLGRSRRIVSAKIP</sequence>
<organism evidence="1 2">
    <name type="scientific">Meganyctiphanes norvegica</name>
    <name type="common">Northern krill</name>
    <name type="synonym">Thysanopoda norvegica</name>
    <dbReference type="NCBI Taxonomy" id="48144"/>
    <lineage>
        <taxon>Eukaryota</taxon>
        <taxon>Metazoa</taxon>
        <taxon>Ecdysozoa</taxon>
        <taxon>Arthropoda</taxon>
        <taxon>Crustacea</taxon>
        <taxon>Multicrustacea</taxon>
        <taxon>Malacostraca</taxon>
        <taxon>Eumalacostraca</taxon>
        <taxon>Eucarida</taxon>
        <taxon>Euphausiacea</taxon>
        <taxon>Euphausiidae</taxon>
        <taxon>Meganyctiphanes</taxon>
    </lineage>
</organism>
<proteinExistence type="predicted"/>
<dbReference type="EMBL" id="CAXKWB010122965">
    <property type="protein sequence ID" value="CAL4238008.1"/>
    <property type="molecule type" value="Genomic_DNA"/>
</dbReference>
<protein>
    <recommendedName>
        <fullName evidence="3">Ribosomal protein S13</fullName>
    </recommendedName>
</protein>
<dbReference type="AlphaFoldDB" id="A0AAV2ST67"/>
<evidence type="ECO:0000313" key="2">
    <source>
        <dbReference type="Proteomes" id="UP001497623"/>
    </source>
</evidence>